<dbReference type="Pfam" id="PF26576">
    <property type="entry name" value="IBH1_N"/>
    <property type="match status" value="1"/>
</dbReference>
<evidence type="ECO:0000313" key="6">
    <source>
        <dbReference type="EMBL" id="KAJ1689716.1"/>
    </source>
</evidence>
<dbReference type="InterPro" id="IPR059002">
    <property type="entry name" value="IBH1_N"/>
</dbReference>
<comment type="caution">
    <text evidence="6">The sequence shown here is derived from an EMBL/GenBank/DDBJ whole genome shotgun (WGS) entry which is preliminary data.</text>
</comment>
<evidence type="ECO:0000256" key="3">
    <source>
        <dbReference type="ARBA" id="ARBA00023163"/>
    </source>
</evidence>
<protein>
    <recommendedName>
        <fullName evidence="5">IBH1-like N-terminal domain-containing protein</fullName>
    </recommendedName>
</protein>
<accession>A0A9Q0C9C5</accession>
<evidence type="ECO:0000256" key="2">
    <source>
        <dbReference type="ARBA" id="ARBA00023015"/>
    </source>
</evidence>
<dbReference type="Proteomes" id="UP001151287">
    <property type="component" value="Unassembled WGS sequence"/>
</dbReference>
<feature type="domain" description="IBH1-like N-terminal" evidence="5">
    <location>
        <begin position="11"/>
        <end position="50"/>
    </location>
</feature>
<keyword evidence="2" id="KW-0805">Transcription regulation</keyword>
<dbReference type="EMBL" id="JAMQYH010000004">
    <property type="protein sequence ID" value="KAJ1689716.1"/>
    <property type="molecule type" value="Genomic_DNA"/>
</dbReference>
<reference evidence="6" key="1">
    <citation type="journal article" date="2022" name="Cell">
        <title>Repeat-based holocentromeres influence genome architecture and karyotype evolution.</title>
        <authorList>
            <person name="Hofstatter P.G."/>
            <person name="Thangavel G."/>
            <person name="Lux T."/>
            <person name="Neumann P."/>
            <person name="Vondrak T."/>
            <person name="Novak P."/>
            <person name="Zhang M."/>
            <person name="Costa L."/>
            <person name="Castellani M."/>
            <person name="Scott A."/>
            <person name="Toegelov H."/>
            <person name="Fuchs J."/>
            <person name="Mata-Sucre Y."/>
            <person name="Dias Y."/>
            <person name="Vanzela A.L.L."/>
            <person name="Huettel B."/>
            <person name="Almeida C.C.S."/>
            <person name="Simkova H."/>
            <person name="Souza G."/>
            <person name="Pedrosa-Harand A."/>
            <person name="Macas J."/>
            <person name="Mayer K.F.X."/>
            <person name="Houben A."/>
            <person name="Marques A."/>
        </authorList>
    </citation>
    <scope>NUCLEOTIDE SEQUENCE</scope>
    <source>
        <strain evidence="6">RhyBre1mFocal</strain>
    </source>
</reference>
<dbReference type="PANTHER" id="PTHR33124">
    <property type="entry name" value="TRANSCRIPTION FACTOR IBH1-LIKE 1"/>
    <property type="match status" value="1"/>
</dbReference>
<dbReference type="CDD" id="cd11444">
    <property type="entry name" value="bHLH_AtIBH1_like"/>
    <property type="match status" value="1"/>
</dbReference>
<keyword evidence="7" id="KW-1185">Reference proteome</keyword>
<dbReference type="AlphaFoldDB" id="A0A9Q0C9C5"/>
<keyword evidence="4" id="KW-0539">Nucleus</keyword>
<evidence type="ECO:0000259" key="5">
    <source>
        <dbReference type="Pfam" id="PF26576"/>
    </source>
</evidence>
<comment type="subcellular location">
    <subcellularLocation>
        <location evidence="1">Nucleus</location>
    </subcellularLocation>
</comment>
<organism evidence="6 7">
    <name type="scientific">Rhynchospora breviuscula</name>
    <dbReference type="NCBI Taxonomy" id="2022672"/>
    <lineage>
        <taxon>Eukaryota</taxon>
        <taxon>Viridiplantae</taxon>
        <taxon>Streptophyta</taxon>
        <taxon>Embryophyta</taxon>
        <taxon>Tracheophyta</taxon>
        <taxon>Spermatophyta</taxon>
        <taxon>Magnoliopsida</taxon>
        <taxon>Liliopsida</taxon>
        <taxon>Poales</taxon>
        <taxon>Cyperaceae</taxon>
        <taxon>Cyperoideae</taxon>
        <taxon>Rhynchosporeae</taxon>
        <taxon>Rhynchospora</taxon>
    </lineage>
</organism>
<dbReference type="GO" id="GO:0006355">
    <property type="term" value="P:regulation of DNA-templated transcription"/>
    <property type="evidence" value="ECO:0007669"/>
    <property type="project" value="InterPro"/>
</dbReference>
<evidence type="ECO:0000256" key="4">
    <source>
        <dbReference type="ARBA" id="ARBA00023242"/>
    </source>
</evidence>
<dbReference type="OrthoDB" id="1363133at2759"/>
<name>A0A9Q0C9C5_9POAL</name>
<proteinExistence type="predicted"/>
<keyword evidence="3" id="KW-0804">Transcription</keyword>
<sequence length="145" mass="16461">MENPLSEARPHSQTIIEERGKRIKLAAEVGLARSSSGRLWSRALRRRLYRKPPQREYIVKNPTPPLKKEVPLVAEVVAGVAEEKEEIEDKVRALQRLVPGGEEMEVDRLFEETADYIEALREQVGVMRALACILDGMESRDGDKL</sequence>
<dbReference type="GO" id="GO:0005634">
    <property type="term" value="C:nucleus"/>
    <property type="evidence" value="ECO:0007669"/>
    <property type="project" value="UniProtKB-SubCell"/>
</dbReference>
<gene>
    <name evidence="6" type="ORF">LUZ63_013871</name>
</gene>
<dbReference type="InterPro" id="IPR044660">
    <property type="entry name" value="IBH1-like"/>
</dbReference>
<dbReference type="InterPro" id="IPR044549">
    <property type="entry name" value="bHLH_AtIBH1-like"/>
</dbReference>
<dbReference type="PANTHER" id="PTHR33124:SF105">
    <property type="entry name" value="OS01G0630300 PROTEIN"/>
    <property type="match status" value="1"/>
</dbReference>
<evidence type="ECO:0000256" key="1">
    <source>
        <dbReference type="ARBA" id="ARBA00004123"/>
    </source>
</evidence>
<evidence type="ECO:0000313" key="7">
    <source>
        <dbReference type="Proteomes" id="UP001151287"/>
    </source>
</evidence>